<sequence length="369" mass="37484">MPYKAMLTEPPPLQTPNHPLSTKSVELTHTTRLAPPTFRFSTTLFAFNASRLLFFHARLISPLFSQNHLRNSLSPSPSPSASLSPPAMPTSSSAPSTSGAPALARVLALVSSTPPSLSSSPSSWSASWLPLRQSKLNRRPMAAVSGVGAALRRPRHSRSRCVKGVAGSVDSCSVEGAGGEVASLSKKEKDVLIGGGLVGVVSVGAGARLKRASRGWTSFEPSFGSVAHADVVVNGVGLEAALVLALVTAGKALAAFLFSSAASDSDSDSSSVSAASESESSSSDELDTTLESSSSSELSDSGGGGAFFFSFLADAAAGFFTMGRPCESVGGGSLSGCPSTSCSTRLCAAFLVSGSTTVPSSSTQPTPSM</sequence>
<dbReference type="Proteomes" id="UP000193240">
    <property type="component" value="Unassembled WGS sequence"/>
</dbReference>
<keyword evidence="3" id="KW-1185">Reference proteome</keyword>
<dbReference type="EMBL" id="KZ107838">
    <property type="protein sequence ID" value="OSS54634.1"/>
    <property type="molecule type" value="Genomic_DNA"/>
</dbReference>
<feature type="region of interest" description="Disordered" evidence="1">
    <location>
        <begin position="70"/>
        <end position="99"/>
    </location>
</feature>
<accession>A0A1Y2MES7</accession>
<feature type="compositionally biased region" description="Low complexity" evidence="1">
    <location>
        <begin position="289"/>
        <end position="300"/>
    </location>
</feature>
<feature type="compositionally biased region" description="Low complexity" evidence="1">
    <location>
        <begin position="72"/>
        <end position="99"/>
    </location>
</feature>
<proteinExistence type="predicted"/>
<evidence type="ECO:0000313" key="2">
    <source>
        <dbReference type="EMBL" id="OSS54634.1"/>
    </source>
</evidence>
<dbReference type="AlphaFoldDB" id="A0A1Y2MES7"/>
<name>A0A1Y2MES7_EPING</name>
<dbReference type="InParanoid" id="A0A1Y2MES7"/>
<feature type="compositionally biased region" description="Low complexity" evidence="1">
    <location>
        <begin position="262"/>
        <end position="281"/>
    </location>
</feature>
<evidence type="ECO:0000256" key="1">
    <source>
        <dbReference type="SAM" id="MobiDB-lite"/>
    </source>
</evidence>
<organism evidence="2 3">
    <name type="scientific">Epicoccum nigrum</name>
    <name type="common">Soil fungus</name>
    <name type="synonym">Epicoccum purpurascens</name>
    <dbReference type="NCBI Taxonomy" id="105696"/>
    <lineage>
        <taxon>Eukaryota</taxon>
        <taxon>Fungi</taxon>
        <taxon>Dikarya</taxon>
        <taxon>Ascomycota</taxon>
        <taxon>Pezizomycotina</taxon>
        <taxon>Dothideomycetes</taxon>
        <taxon>Pleosporomycetidae</taxon>
        <taxon>Pleosporales</taxon>
        <taxon>Pleosporineae</taxon>
        <taxon>Didymellaceae</taxon>
        <taxon>Epicoccum</taxon>
    </lineage>
</organism>
<gene>
    <name evidence="2" type="ORF">B5807_00714</name>
</gene>
<protein>
    <submittedName>
        <fullName evidence="2">Uncharacterized protein</fullName>
    </submittedName>
</protein>
<reference evidence="2 3" key="1">
    <citation type="journal article" date="2017" name="Genome Announc.">
        <title>Genome sequence of the saprophytic ascomycete Epicoccum nigrum ICMP 19927 strain isolated from New Zealand.</title>
        <authorList>
            <person name="Fokin M."/>
            <person name="Fleetwood D."/>
            <person name="Weir B.S."/>
            <person name="Villas-Boas S.G."/>
        </authorList>
    </citation>
    <scope>NUCLEOTIDE SEQUENCE [LARGE SCALE GENOMIC DNA]</scope>
    <source>
        <strain evidence="2 3">ICMP 19927</strain>
    </source>
</reference>
<evidence type="ECO:0000313" key="3">
    <source>
        <dbReference type="Proteomes" id="UP000193240"/>
    </source>
</evidence>
<feature type="region of interest" description="Disordered" evidence="1">
    <location>
        <begin position="262"/>
        <end position="301"/>
    </location>
</feature>